<feature type="region of interest" description="Disordered" evidence="2">
    <location>
        <begin position="1"/>
        <end position="46"/>
    </location>
</feature>
<comment type="caution">
    <text evidence="5">The sequence shown here is derived from an EMBL/GenBank/DDBJ whole genome shotgun (WGS) entry which is preliminary data.</text>
</comment>
<evidence type="ECO:0000313" key="7">
    <source>
        <dbReference type="Proteomes" id="UP000618382"/>
    </source>
</evidence>
<accession>A0A7Y9FDT5</accession>
<keyword evidence="1 5" id="KW-0238">DNA-binding</keyword>
<feature type="region of interest" description="Disordered" evidence="2">
    <location>
        <begin position="123"/>
        <end position="142"/>
    </location>
</feature>
<sequence length="346" mass="35408">MTESRPSVRPTDGPAHPGLPDDLPDAAGSVDLPDAHPAPADPSDDADAPALAVAAVARRLGVAPATLRTWDRRYGLGPSAHSAGAHRRYSARDVERLLVMRRLTIEGVAPAEAARRALTADVSAPSPAPALPSPRPAGLPGGGGVDAVVDAALAGQHDRCAGLLAVAETDDVATWWTTLVEPVLAALALRTVVDRPGVDAGATVTAAALGALRARTVRPPRPGAPVVLVLTTPGEPRPLLAHALAAALAVAGVDARTVGGPVSSRHAGELVVMTRPGALVTVTSRDEPDLGVVAWLAREHPGLAQFVMVPDAAVERVPLDRTVHRSRSFRGLLHECVAAVAPSAHA</sequence>
<name>A0A7Y9FDT5_9CELL</name>
<dbReference type="RefSeq" id="WP_140457260.1">
    <property type="nucleotide sequence ID" value="NZ_BAABFI010000011.1"/>
</dbReference>
<evidence type="ECO:0000313" key="6">
    <source>
        <dbReference type="Proteomes" id="UP000577956"/>
    </source>
</evidence>
<dbReference type="InterPro" id="IPR000551">
    <property type="entry name" value="MerR-type_HTH_dom"/>
</dbReference>
<keyword evidence="7" id="KW-1185">Reference proteome</keyword>
<protein>
    <submittedName>
        <fullName evidence="5">DNA-binding transcriptional MerR regulator</fullName>
    </submittedName>
</protein>
<feature type="domain" description="HTH merR-type" evidence="3">
    <location>
        <begin position="50"/>
        <end position="120"/>
    </location>
</feature>
<dbReference type="InterPro" id="IPR009061">
    <property type="entry name" value="DNA-bd_dom_put_sf"/>
</dbReference>
<dbReference type="InterPro" id="IPR047057">
    <property type="entry name" value="MerR_fam"/>
</dbReference>
<organism evidence="5 6">
    <name type="scientific">Cellulomonas oligotrophica</name>
    <dbReference type="NCBI Taxonomy" id="931536"/>
    <lineage>
        <taxon>Bacteria</taxon>
        <taxon>Bacillati</taxon>
        <taxon>Actinomycetota</taxon>
        <taxon>Actinomycetes</taxon>
        <taxon>Micrococcales</taxon>
        <taxon>Cellulomonadaceae</taxon>
        <taxon>Cellulomonas</taxon>
    </lineage>
</organism>
<dbReference type="Proteomes" id="UP000618382">
    <property type="component" value="Unassembled WGS sequence"/>
</dbReference>
<dbReference type="PANTHER" id="PTHR30204">
    <property type="entry name" value="REDOX-CYCLING DRUG-SENSING TRANSCRIPTIONAL ACTIVATOR SOXR"/>
    <property type="match status" value="1"/>
</dbReference>
<dbReference type="GO" id="GO:0003700">
    <property type="term" value="F:DNA-binding transcription factor activity"/>
    <property type="evidence" value="ECO:0007669"/>
    <property type="project" value="InterPro"/>
</dbReference>
<evidence type="ECO:0000256" key="1">
    <source>
        <dbReference type="ARBA" id="ARBA00023125"/>
    </source>
</evidence>
<dbReference type="EMBL" id="JACCBK010000001">
    <property type="protein sequence ID" value="NYD85450.1"/>
    <property type="molecule type" value="Genomic_DNA"/>
</dbReference>
<dbReference type="PROSITE" id="PS50937">
    <property type="entry name" value="HTH_MERR_2"/>
    <property type="match status" value="1"/>
</dbReference>
<dbReference type="Proteomes" id="UP000577956">
    <property type="component" value="Unassembled WGS sequence"/>
</dbReference>
<dbReference type="GO" id="GO:0003677">
    <property type="term" value="F:DNA binding"/>
    <property type="evidence" value="ECO:0007669"/>
    <property type="project" value="UniProtKB-KW"/>
</dbReference>
<reference evidence="4 7" key="2">
    <citation type="submission" date="2021-01" db="EMBL/GenBank/DDBJ databases">
        <title>Whole genome shotgun sequence of Cellulomonas oligotrophica NBRC 109435.</title>
        <authorList>
            <person name="Komaki H."/>
            <person name="Tamura T."/>
        </authorList>
    </citation>
    <scope>NUCLEOTIDE SEQUENCE [LARGE SCALE GENOMIC DNA]</scope>
    <source>
        <strain evidence="4 7">NBRC 109435</strain>
    </source>
</reference>
<dbReference type="PANTHER" id="PTHR30204:SF97">
    <property type="entry name" value="MERR FAMILY REGULATORY PROTEIN"/>
    <property type="match status" value="1"/>
</dbReference>
<dbReference type="SUPFAM" id="SSF46955">
    <property type="entry name" value="Putative DNA-binding domain"/>
    <property type="match status" value="1"/>
</dbReference>
<dbReference type="AlphaFoldDB" id="A0A7Y9FDT5"/>
<dbReference type="SMART" id="SM00422">
    <property type="entry name" value="HTH_MERR"/>
    <property type="match status" value="1"/>
</dbReference>
<evidence type="ECO:0000259" key="3">
    <source>
        <dbReference type="PROSITE" id="PS50937"/>
    </source>
</evidence>
<feature type="compositionally biased region" description="Pro residues" evidence="2">
    <location>
        <begin position="126"/>
        <end position="137"/>
    </location>
</feature>
<dbReference type="Pfam" id="PF13411">
    <property type="entry name" value="MerR_1"/>
    <property type="match status" value="1"/>
</dbReference>
<evidence type="ECO:0000313" key="5">
    <source>
        <dbReference type="EMBL" id="NYD85450.1"/>
    </source>
</evidence>
<proteinExistence type="predicted"/>
<evidence type="ECO:0000313" key="4">
    <source>
        <dbReference type="EMBL" id="GIG31541.1"/>
    </source>
</evidence>
<dbReference type="EMBL" id="BONN01000001">
    <property type="protein sequence ID" value="GIG31541.1"/>
    <property type="molecule type" value="Genomic_DNA"/>
</dbReference>
<gene>
    <name evidence="5" type="ORF">BKA21_000999</name>
    <name evidence="4" type="ORF">Col01nite_07000</name>
</gene>
<reference evidence="5 6" key="1">
    <citation type="submission" date="2020-07" db="EMBL/GenBank/DDBJ databases">
        <title>Sequencing the genomes of 1000 actinobacteria strains.</title>
        <authorList>
            <person name="Klenk H.-P."/>
        </authorList>
    </citation>
    <scope>NUCLEOTIDE SEQUENCE [LARGE SCALE GENOMIC DNA]</scope>
    <source>
        <strain evidence="5 6">DSM 24482</strain>
    </source>
</reference>
<dbReference type="Gene3D" id="1.10.1660.10">
    <property type="match status" value="1"/>
</dbReference>
<evidence type="ECO:0000256" key="2">
    <source>
        <dbReference type="SAM" id="MobiDB-lite"/>
    </source>
</evidence>